<dbReference type="AlphaFoldDB" id="A0A090TJK7"/>
<proteinExistence type="predicted"/>
<accession>A0A090TJK7</accession>
<gene>
    <name evidence="1" type="ORF">JCM19240_4973</name>
</gene>
<organism evidence="1 2">
    <name type="scientific">Vibrio maritimus</name>
    <dbReference type="NCBI Taxonomy" id="990268"/>
    <lineage>
        <taxon>Bacteria</taxon>
        <taxon>Pseudomonadati</taxon>
        <taxon>Pseudomonadota</taxon>
        <taxon>Gammaproteobacteria</taxon>
        <taxon>Vibrionales</taxon>
        <taxon>Vibrionaceae</taxon>
        <taxon>Vibrio</taxon>
    </lineage>
</organism>
<dbReference type="Proteomes" id="UP000029224">
    <property type="component" value="Unassembled WGS sequence"/>
</dbReference>
<reference evidence="1 2" key="2">
    <citation type="submission" date="2014-09" db="EMBL/GenBank/DDBJ databases">
        <authorList>
            <consortium name="NBRP consortium"/>
            <person name="Sawabe T."/>
            <person name="Meirelles P."/>
            <person name="Nakanishi M."/>
            <person name="Sayaka M."/>
            <person name="Hattori M."/>
            <person name="Ohkuma M."/>
        </authorList>
    </citation>
    <scope>NUCLEOTIDE SEQUENCE [LARGE SCALE GENOMIC DNA]</scope>
    <source>
        <strain evidence="1 2">JCM 19240</strain>
    </source>
</reference>
<evidence type="ECO:0000313" key="2">
    <source>
        <dbReference type="Proteomes" id="UP000029224"/>
    </source>
</evidence>
<comment type="caution">
    <text evidence="1">The sequence shown here is derived from an EMBL/GenBank/DDBJ whole genome shotgun (WGS) entry which is preliminary data.</text>
</comment>
<keyword evidence="2" id="KW-1185">Reference proteome</keyword>
<evidence type="ECO:0000313" key="1">
    <source>
        <dbReference type="EMBL" id="GAL31542.1"/>
    </source>
</evidence>
<sequence>MKTKELEKVNLAPTSLRFGCSNFFRFLALMFSEPKSASCYQV</sequence>
<protein>
    <submittedName>
        <fullName evidence="1">Uncharacterized protein</fullName>
    </submittedName>
</protein>
<reference evidence="1 2" key="1">
    <citation type="submission" date="2014-09" db="EMBL/GenBank/DDBJ databases">
        <title>Vibrio maritimus JCM 19240. (C210) whole genome shotgun sequence.</title>
        <authorList>
            <person name="Sawabe T."/>
            <person name="Meirelles P."/>
            <person name="Nakanishi M."/>
            <person name="Sayaka M."/>
            <person name="Hattori M."/>
            <person name="Ohkuma M."/>
        </authorList>
    </citation>
    <scope>NUCLEOTIDE SEQUENCE [LARGE SCALE GENOMIC DNA]</scope>
    <source>
        <strain evidence="1 2">JCM 19240</strain>
    </source>
</reference>
<name>A0A090TJK7_9VIBR</name>
<dbReference type="EMBL" id="BBMT01000001">
    <property type="protein sequence ID" value="GAL31542.1"/>
    <property type="molecule type" value="Genomic_DNA"/>
</dbReference>